<dbReference type="PRINTS" id="PR00080">
    <property type="entry name" value="SDRFAMILY"/>
</dbReference>
<dbReference type="GO" id="GO:0016491">
    <property type="term" value="F:oxidoreductase activity"/>
    <property type="evidence" value="ECO:0007669"/>
    <property type="project" value="UniProtKB-KW"/>
</dbReference>
<accession>A0A382DGE8</accession>
<dbReference type="Gene3D" id="3.40.50.720">
    <property type="entry name" value="NAD(P)-binding Rossmann-like Domain"/>
    <property type="match status" value="1"/>
</dbReference>
<dbReference type="SUPFAM" id="SSF51735">
    <property type="entry name" value="NAD(P)-binding Rossmann-fold domains"/>
    <property type="match status" value="1"/>
</dbReference>
<organism evidence="4">
    <name type="scientific">marine metagenome</name>
    <dbReference type="NCBI Taxonomy" id="408172"/>
    <lineage>
        <taxon>unclassified sequences</taxon>
        <taxon>metagenomes</taxon>
        <taxon>ecological metagenomes</taxon>
    </lineage>
</organism>
<evidence type="ECO:0000256" key="2">
    <source>
        <dbReference type="ARBA" id="ARBA00022857"/>
    </source>
</evidence>
<comment type="similarity">
    <text evidence="1">Belongs to the short-chain dehydrogenases/reductases (SDR) family.</text>
</comment>
<dbReference type="PRINTS" id="PR00081">
    <property type="entry name" value="GDHRDH"/>
</dbReference>
<protein>
    <submittedName>
        <fullName evidence="4">Uncharacterized protein</fullName>
    </submittedName>
</protein>
<proteinExistence type="inferred from homology"/>
<dbReference type="InterPro" id="IPR036291">
    <property type="entry name" value="NAD(P)-bd_dom_sf"/>
</dbReference>
<evidence type="ECO:0000256" key="3">
    <source>
        <dbReference type="ARBA" id="ARBA00023002"/>
    </source>
</evidence>
<dbReference type="EMBL" id="UINC01039293">
    <property type="protein sequence ID" value="SVB37570.1"/>
    <property type="molecule type" value="Genomic_DNA"/>
</dbReference>
<dbReference type="GO" id="GO:0005829">
    <property type="term" value="C:cytosol"/>
    <property type="evidence" value="ECO:0007669"/>
    <property type="project" value="TreeGrafter"/>
</dbReference>
<dbReference type="PANTHER" id="PTHR43391:SF14">
    <property type="entry name" value="DEHYDROGENASE_REDUCTASE SDR FAMILY PROTEIN 7-LIKE"/>
    <property type="match status" value="1"/>
</dbReference>
<dbReference type="PANTHER" id="PTHR43391">
    <property type="entry name" value="RETINOL DEHYDROGENASE-RELATED"/>
    <property type="match status" value="1"/>
</dbReference>
<dbReference type="Pfam" id="PF00106">
    <property type="entry name" value="adh_short"/>
    <property type="match status" value="1"/>
</dbReference>
<keyword evidence="3" id="KW-0560">Oxidoreductase</keyword>
<keyword evidence="2" id="KW-0521">NADP</keyword>
<gene>
    <name evidence="4" type="ORF">METZ01_LOCUS190424</name>
</gene>
<evidence type="ECO:0000313" key="4">
    <source>
        <dbReference type="EMBL" id="SVB37570.1"/>
    </source>
</evidence>
<sequence>MGLKGANVVLAARSIEKLEQICNNIKKSGGSALAVPTDITQENDCKNLINLTIQNFHTIDMLILNAGVSMWAPFEEIEDISFFNDIMNVNYMGSVYCVHAALPELKKSKGKIVSITTAQAIIGFAHHAGYSASKHALHGFLETLDMELEGAVSFMNTYLGWIKGTSLR</sequence>
<reference evidence="4" key="1">
    <citation type="submission" date="2018-05" db="EMBL/GenBank/DDBJ databases">
        <authorList>
            <person name="Lanie J.A."/>
            <person name="Ng W.-L."/>
            <person name="Kazmierczak K.M."/>
            <person name="Andrzejewski T.M."/>
            <person name="Davidsen T.M."/>
            <person name="Wayne K.J."/>
            <person name="Tettelin H."/>
            <person name="Glass J.I."/>
            <person name="Rusch D."/>
            <person name="Podicherti R."/>
            <person name="Tsui H.-C.T."/>
            <person name="Winkler M.E."/>
        </authorList>
    </citation>
    <scope>NUCLEOTIDE SEQUENCE</scope>
</reference>
<name>A0A382DGE8_9ZZZZ</name>
<dbReference type="InterPro" id="IPR002347">
    <property type="entry name" value="SDR_fam"/>
</dbReference>
<dbReference type="AlphaFoldDB" id="A0A382DGE8"/>
<evidence type="ECO:0000256" key="1">
    <source>
        <dbReference type="ARBA" id="ARBA00006484"/>
    </source>
</evidence>
<feature type="non-terminal residue" evidence="4">
    <location>
        <position position="168"/>
    </location>
</feature>